<accession>A0ABU9LXY5</accession>
<name>A0ABU9LXY5_9BACT</name>
<sequence>MLRFGTLCLFLTVLMHPAVAQQGVKNDTIKVDKHQFNLFNPTPRKYMRPMVPDRPGITESPYSVDAGHFQYETDALRLLTRREGTAYGHDWYINHALAKIGLTDRTDLQVGLDSYTDTRNYDDADPGQTAVFRGLGDLNLRLKHTLVGDDNSRWALGLIGYVTLPTGGPRGDGAVEYGAVLPVVYQLNKPWSIGGQVATQVYWDRETHSHYLQLTPTFTTDYQFTKLIQVFAELVGYRDVRQSSWLSSINTGAQLDVSDNVQLDFGTHLPITNSVDREYFIGMSFRR</sequence>
<feature type="chain" id="PRO_5045098712" evidence="1">
    <location>
        <begin position="21"/>
        <end position="287"/>
    </location>
</feature>
<dbReference type="InterPro" id="IPR025737">
    <property type="entry name" value="FApF"/>
</dbReference>
<dbReference type="RefSeq" id="WP_342298468.1">
    <property type="nucleotide sequence ID" value="NZ_JBCEVZ010000027.1"/>
</dbReference>
<evidence type="ECO:0000313" key="2">
    <source>
        <dbReference type="EMBL" id="MEL5994987.1"/>
    </source>
</evidence>
<dbReference type="Pfam" id="PF13557">
    <property type="entry name" value="Phenol_MetA_deg"/>
    <property type="match status" value="1"/>
</dbReference>
<protein>
    <submittedName>
        <fullName evidence="2">Transporter</fullName>
    </submittedName>
</protein>
<evidence type="ECO:0000256" key="1">
    <source>
        <dbReference type="SAM" id="SignalP"/>
    </source>
</evidence>
<reference evidence="2 3" key="1">
    <citation type="journal article" date="2018" name="Arch. Microbiol.">
        <title>Hymenobacter segetis sp. nov., isolated from soil.</title>
        <authorList>
            <person name="Ten L.N."/>
            <person name="Lim S.J."/>
            <person name="Kim B.O."/>
            <person name="Kang I.K."/>
            <person name="Jung H.Y."/>
        </authorList>
    </citation>
    <scope>NUCLEOTIDE SEQUENCE [LARGE SCALE GENOMIC DNA]</scope>
    <source>
        <strain evidence="2 3">S7-3-11</strain>
    </source>
</reference>
<keyword evidence="3" id="KW-1185">Reference proteome</keyword>
<evidence type="ECO:0000313" key="3">
    <source>
        <dbReference type="Proteomes" id="UP001479606"/>
    </source>
</evidence>
<organism evidence="2 3">
    <name type="scientific">Hymenobacter segetis</name>
    <dbReference type="NCBI Taxonomy" id="2025509"/>
    <lineage>
        <taxon>Bacteria</taxon>
        <taxon>Pseudomonadati</taxon>
        <taxon>Bacteroidota</taxon>
        <taxon>Cytophagia</taxon>
        <taxon>Cytophagales</taxon>
        <taxon>Hymenobacteraceae</taxon>
        <taxon>Hymenobacter</taxon>
    </lineage>
</organism>
<gene>
    <name evidence="2" type="ORF">AAFH49_12270</name>
</gene>
<feature type="signal peptide" evidence="1">
    <location>
        <begin position="1"/>
        <end position="20"/>
    </location>
</feature>
<comment type="caution">
    <text evidence="2">The sequence shown here is derived from an EMBL/GenBank/DDBJ whole genome shotgun (WGS) entry which is preliminary data.</text>
</comment>
<keyword evidence="1" id="KW-0732">Signal</keyword>
<proteinExistence type="predicted"/>
<dbReference type="Proteomes" id="UP001479606">
    <property type="component" value="Unassembled WGS sequence"/>
</dbReference>
<dbReference type="EMBL" id="JBCEVZ010000027">
    <property type="protein sequence ID" value="MEL5994987.1"/>
    <property type="molecule type" value="Genomic_DNA"/>
</dbReference>